<dbReference type="InterPro" id="IPR012337">
    <property type="entry name" value="RNaseH-like_sf"/>
</dbReference>
<evidence type="ECO:0000313" key="3">
    <source>
        <dbReference type="Proteomes" id="UP000887540"/>
    </source>
</evidence>
<evidence type="ECO:0000256" key="1">
    <source>
        <dbReference type="SAM" id="MobiDB-lite"/>
    </source>
</evidence>
<dbReference type="Proteomes" id="UP000887540">
    <property type="component" value="Unplaced"/>
</dbReference>
<dbReference type="WBParaSite" id="ACRNAN_scaffold2676.g32517.t1">
    <property type="protein sequence ID" value="ACRNAN_scaffold2676.g32517.t1"/>
    <property type="gene ID" value="ACRNAN_scaffold2676.g32517"/>
</dbReference>
<organism evidence="3 4">
    <name type="scientific">Acrobeloides nanus</name>
    <dbReference type="NCBI Taxonomy" id="290746"/>
    <lineage>
        <taxon>Eukaryota</taxon>
        <taxon>Metazoa</taxon>
        <taxon>Ecdysozoa</taxon>
        <taxon>Nematoda</taxon>
        <taxon>Chromadorea</taxon>
        <taxon>Rhabditida</taxon>
        <taxon>Tylenchina</taxon>
        <taxon>Cephalobomorpha</taxon>
        <taxon>Cephaloboidea</taxon>
        <taxon>Cephalobidae</taxon>
        <taxon>Acrobeloides</taxon>
    </lineage>
</organism>
<keyword evidence="3" id="KW-1185">Reference proteome</keyword>
<feature type="domain" description="HAT C-terminal dimerisation" evidence="2">
    <location>
        <begin position="109"/>
        <end position="176"/>
    </location>
</feature>
<evidence type="ECO:0000313" key="4">
    <source>
        <dbReference type="WBParaSite" id="ACRNAN_scaffold2676.g32517.t1"/>
    </source>
</evidence>
<protein>
    <submittedName>
        <fullName evidence="4">HAT C-terminal dimerisation domain-containing protein</fullName>
    </submittedName>
</protein>
<feature type="compositionally biased region" description="Acidic residues" evidence="1">
    <location>
        <begin position="187"/>
        <end position="206"/>
    </location>
</feature>
<sequence length="206" mass="23855">MLIDPRFSYDEEYLQCYEWDYLEEEFIELFIKSLEKKNSADVAISEALRDEFEDRIASDGENSMDIDDIWATKKKNVSHLSSSQNEAKAAIKAELGHYRHNNDRPSRNDDVFGWWRINKERFPLIAEGARILLSIPATSVSSERTFSMAGLLYANTFRNRLHARTAEMLILIKANLKKLKLAPSTEPDNEELMQAEESEDEELDND</sequence>
<dbReference type="AlphaFoldDB" id="A0A914DI61"/>
<feature type="region of interest" description="Disordered" evidence="1">
    <location>
        <begin position="183"/>
        <end position="206"/>
    </location>
</feature>
<name>A0A914DI61_9BILA</name>
<dbReference type="PANTHER" id="PTHR23272:SF161">
    <property type="entry name" value="ZINC FINGER BED DOMAIN-CONTAINING PROTEIN RICESLEEPER 1-LIKE"/>
    <property type="match status" value="1"/>
</dbReference>
<dbReference type="Pfam" id="PF05699">
    <property type="entry name" value="Dimer_Tnp_hAT"/>
    <property type="match status" value="1"/>
</dbReference>
<accession>A0A914DI61</accession>
<dbReference type="GO" id="GO:0046983">
    <property type="term" value="F:protein dimerization activity"/>
    <property type="evidence" value="ECO:0007669"/>
    <property type="project" value="InterPro"/>
</dbReference>
<dbReference type="SUPFAM" id="SSF53098">
    <property type="entry name" value="Ribonuclease H-like"/>
    <property type="match status" value="1"/>
</dbReference>
<dbReference type="PANTHER" id="PTHR23272">
    <property type="entry name" value="BED FINGER-RELATED"/>
    <property type="match status" value="1"/>
</dbReference>
<evidence type="ECO:0000259" key="2">
    <source>
        <dbReference type="Pfam" id="PF05699"/>
    </source>
</evidence>
<proteinExistence type="predicted"/>
<reference evidence="4" key="1">
    <citation type="submission" date="2022-11" db="UniProtKB">
        <authorList>
            <consortium name="WormBaseParasite"/>
        </authorList>
    </citation>
    <scope>IDENTIFICATION</scope>
</reference>
<dbReference type="InterPro" id="IPR008906">
    <property type="entry name" value="HATC_C_dom"/>
</dbReference>